<accession>A0A9N9UYK7</accession>
<evidence type="ECO:0000256" key="2">
    <source>
        <dbReference type="SAM" id="MobiDB-lite"/>
    </source>
</evidence>
<dbReference type="AlphaFoldDB" id="A0A9N9UYK7"/>
<name>A0A9N9UYK7_9HYPO</name>
<evidence type="ECO:0000313" key="3">
    <source>
        <dbReference type="EMBL" id="CAH0002569.1"/>
    </source>
</evidence>
<dbReference type="EMBL" id="CABFNO020001560">
    <property type="protein sequence ID" value="CAH0002569.1"/>
    <property type="molecule type" value="Genomic_DNA"/>
</dbReference>
<keyword evidence="4" id="KW-1185">Reference proteome</keyword>
<dbReference type="OrthoDB" id="10389663at2759"/>
<feature type="coiled-coil region" evidence="1">
    <location>
        <begin position="167"/>
        <end position="194"/>
    </location>
</feature>
<reference evidence="3 4" key="2">
    <citation type="submission" date="2021-10" db="EMBL/GenBank/DDBJ databases">
        <authorList>
            <person name="Piombo E."/>
        </authorList>
    </citation>
    <scope>NUCLEOTIDE SEQUENCE [LARGE SCALE GENOMIC DNA]</scope>
</reference>
<proteinExistence type="predicted"/>
<organism evidence="3 4">
    <name type="scientific">Clonostachys byssicola</name>
    <dbReference type="NCBI Taxonomy" id="160290"/>
    <lineage>
        <taxon>Eukaryota</taxon>
        <taxon>Fungi</taxon>
        <taxon>Dikarya</taxon>
        <taxon>Ascomycota</taxon>
        <taxon>Pezizomycotina</taxon>
        <taxon>Sordariomycetes</taxon>
        <taxon>Hypocreomycetidae</taxon>
        <taxon>Hypocreales</taxon>
        <taxon>Bionectriaceae</taxon>
        <taxon>Clonostachys</taxon>
    </lineage>
</organism>
<comment type="caution">
    <text evidence="3">The sequence shown here is derived from an EMBL/GenBank/DDBJ whole genome shotgun (WGS) entry which is preliminary data.</text>
</comment>
<feature type="region of interest" description="Disordered" evidence="2">
    <location>
        <begin position="259"/>
        <end position="309"/>
    </location>
</feature>
<feature type="non-terminal residue" evidence="3">
    <location>
        <position position="1"/>
    </location>
</feature>
<dbReference type="Proteomes" id="UP000754883">
    <property type="component" value="Unassembled WGS sequence"/>
</dbReference>
<sequence>KSEKKLNNTKKKIETKTEEKVQEIIEWKDEVKNVVKEATYENNVSENIKENETEQGESSQAEKRTSNGVNSSASIFIGSVLTERRISTFYRQLTDFNMATESPHINPCHQDNDFGPFACLIHTLIQDDRGRKKKLNITVRDRDIVVCVSVESDVRVLHLQCVRDDTVAKARVAIEELFDELKALDDSKDAQKVKRMALIMKDDVTDLVHHEFHEFVNAQAQKRGLEFTWMEGGYSRDTLRAIRDQVFLELRLREGGNWDAKTNRRHGVGSREFEAKEQEERKQRKKGRKGQKGPQRAEDDDAESQVGEL</sequence>
<feature type="compositionally biased region" description="Basic and acidic residues" evidence="2">
    <location>
        <begin position="269"/>
        <end position="282"/>
    </location>
</feature>
<evidence type="ECO:0000313" key="4">
    <source>
        <dbReference type="Proteomes" id="UP000754883"/>
    </source>
</evidence>
<keyword evidence="1" id="KW-0175">Coiled coil</keyword>
<reference evidence="4" key="1">
    <citation type="submission" date="2019-06" db="EMBL/GenBank/DDBJ databases">
        <authorList>
            <person name="Broberg M."/>
        </authorList>
    </citation>
    <scope>NUCLEOTIDE SEQUENCE [LARGE SCALE GENOMIC DNA]</scope>
</reference>
<protein>
    <submittedName>
        <fullName evidence="3">Uncharacterized protein</fullName>
    </submittedName>
</protein>
<gene>
    <name evidence="3" type="ORF">CBYS24578_00002122</name>
</gene>
<feature type="region of interest" description="Disordered" evidence="2">
    <location>
        <begin position="40"/>
        <end position="68"/>
    </location>
</feature>
<evidence type="ECO:0000256" key="1">
    <source>
        <dbReference type="SAM" id="Coils"/>
    </source>
</evidence>